<dbReference type="InterPro" id="IPR001753">
    <property type="entry name" value="Enoyl-CoA_hydra/iso"/>
</dbReference>
<reference evidence="2" key="2">
    <citation type="submission" date="2014-04" db="EMBL/GenBank/DDBJ databases">
        <authorList>
            <person name="Xu Y.W."/>
            <person name="Yang Q."/>
        </authorList>
    </citation>
    <scope>NUCLEOTIDE SEQUENCE</scope>
    <source>
        <strain evidence="2">DSM 44626</strain>
    </source>
</reference>
<dbReference type="CDD" id="cd06558">
    <property type="entry name" value="crotonase-like"/>
    <property type="match status" value="1"/>
</dbReference>
<reference evidence="3 4" key="3">
    <citation type="submission" date="2016-01" db="EMBL/GenBank/DDBJ databases">
        <title>The new phylogeny of the genus Mycobacterium.</title>
        <authorList>
            <person name="Tarcisio F."/>
            <person name="Conor M."/>
            <person name="Antonella G."/>
            <person name="Elisabetta G."/>
            <person name="Giulia F.S."/>
            <person name="Sara T."/>
            <person name="Anna F."/>
            <person name="Clotilde B."/>
            <person name="Roberto B."/>
            <person name="Veronica D.S."/>
            <person name="Fabio R."/>
            <person name="Monica P."/>
            <person name="Olivier J."/>
            <person name="Enrico T."/>
            <person name="Nicola S."/>
        </authorList>
    </citation>
    <scope>NUCLEOTIDE SEQUENCE [LARGE SCALE GENOMIC DNA]</scope>
    <source>
        <strain evidence="3 4">DSM 44626</strain>
    </source>
</reference>
<evidence type="ECO:0000313" key="3">
    <source>
        <dbReference type="EMBL" id="ORW99965.1"/>
    </source>
</evidence>
<sequence>MTIRHGDLRLERDGDVVEIVWAAPGLNLFTPEVADAYDAALDDLSDDVRALIVRAEGKVFCAGVQAQQFTIMDAAAGTEFSRRLLGLVQRIERLPVPTVAVVHGLNLTIGLELTLACDFIWAASKASMGLVEARVGITPAAGGTQRLVARAGVAHATEMVITGRTYEAPLLHDWGVVDKVLPESELLAAARAFAAELAAGPTVATGIAKQIITLARDRGVAAADAATPDLAGPVLSSEDAAIGVETLLAHGPSAKPAFRGR</sequence>
<dbReference type="AlphaFoldDB" id="A0A024K3S8"/>
<dbReference type="GO" id="GO:0003824">
    <property type="term" value="F:catalytic activity"/>
    <property type="evidence" value="ECO:0007669"/>
    <property type="project" value="UniProtKB-ARBA"/>
</dbReference>
<dbReference type="EMBL" id="LQPY01000037">
    <property type="protein sequence ID" value="ORW99965.1"/>
    <property type="molecule type" value="Genomic_DNA"/>
</dbReference>
<dbReference type="SUPFAM" id="SSF52096">
    <property type="entry name" value="ClpP/crotonase"/>
    <property type="match status" value="1"/>
</dbReference>
<dbReference type="Gene3D" id="3.90.226.10">
    <property type="entry name" value="2-enoyl-CoA Hydratase, Chain A, domain 1"/>
    <property type="match status" value="1"/>
</dbReference>
<dbReference type="STRING" id="47839.BN973_04600"/>
<dbReference type="Proteomes" id="UP000028880">
    <property type="component" value="Unassembled WGS sequence"/>
</dbReference>
<dbReference type="PANTHER" id="PTHR11941">
    <property type="entry name" value="ENOYL-COA HYDRATASE-RELATED"/>
    <property type="match status" value="1"/>
</dbReference>
<evidence type="ECO:0000313" key="2">
    <source>
        <dbReference type="EMBL" id="CDO90207.1"/>
    </source>
</evidence>
<reference evidence="2" key="1">
    <citation type="journal article" date="2014" name="Genome Announc.">
        <title>Draft Genome Sequence of Mycobacterium triplex DSM 44626.</title>
        <authorList>
            <person name="Sassi M."/>
            <person name="Croce O."/>
            <person name="Robert C."/>
            <person name="Raoult D."/>
            <person name="Drancourt M."/>
        </authorList>
    </citation>
    <scope>NUCLEOTIDE SEQUENCE [LARGE SCALE GENOMIC DNA]</scope>
    <source>
        <strain evidence="2">DSM 44626</strain>
    </source>
</reference>
<dbReference type="EMBL" id="HG964446">
    <property type="protein sequence ID" value="CDO90207.1"/>
    <property type="molecule type" value="Genomic_DNA"/>
</dbReference>
<dbReference type="eggNOG" id="COG1024">
    <property type="taxonomic scope" value="Bacteria"/>
</dbReference>
<dbReference type="OrthoDB" id="8452484at2"/>
<dbReference type="HOGENOM" id="CLU_009834_7_6_11"/>
<dbReference type="InterPro" id="IPR029045">
    <property type="entry name" value="ClpP/crotonase-like_dom_sf"/>
</dbReference>
<keyword evidence="1" id="KW-0443">Lipid metabolism</keyword>
<organism evidence="2">
    <name type="scientific">Mycobacterium triplex</name>
    <dbReference type="NCBI Taxonomy" id="47839"/>
    <lineage>
        <taxon>Bacteria</taxon>
        <taxon>Bacillati</taxon>
        <taxon>Actinomycetota</taxon>
        <taxon>Actinomycetes</taxon>
        <taxon>Mycobacteriales</taxon>
        <taxon>Mycobacteriaceae</taxon>
        <taxon>Mycobacterium</taxon>
        <taxon>Mycobacterium simiae complex</taxon>
    </lineage>
</organism>
<keyword evidence="4" id="KW-1185">Reference proteome</keyword>
<proteinExistence type="predicted"/>
<dbReference type="Pfam" id="PF00378">
    <property type="entry name" value="ECH_1"/>
    <property type="match status" value="1"/>
</dbReference>
<dbReference type="GO" id="GO:0006635">
    <property type="term" value="P:fatty acid beta-oxidation"/>
    <property type="evidence" value="ECO:0007669"/>
    <property type="project" value="TreeGrafter"/>
</dbReference>
<protein>
    <submittedName>
        <fullName evidence="2 3">Enoyl-CoA hydratase</fullName>
    </submittedName>
</protein>
<dbReference type="RefSeq" id="WP_036470963.1">
    <property type="nucleotide sequence ID" value="NZ_HG964446.1"/>
</dbReference>
<accession>A0A024K3S8</accession>
<evidence type="ECO:0000313" key="4">
    <source>
        <dbReference type="Proteomes" id="UP000193710"/>
    </source>
</evidence>
<name>A0A024K3S8_9MYCO</name>
<dbReference type="PANTHER" id="PTHR11941:SF54">
    <property type="entry name" value="ENOYL-COA HYDRATASE, MITOCHONDRIAL"/>
    <property type="match status" value="1"/>
</dbReference>
<gene>
    <name evidence="2" type="primary">echA8_7</name>
    <name evidence="3" type="ORF">AWC29_26800</name>
    <name evidence="2" type="ORF">BN973_04600</name>
</gene>
<dbReference type="Proteomes" id="UP000193710">
    <property type="component" value="Unassembled WGS sequence"/>
</dbReference>
<evidence type="ECO:0000256" key="1">
    <source>
        <dbReference type="ARBA" id="ARBA00023098"/>
    </source>
</evidence>